<evidence type="ECO:0000313" key="3">
    <source>
        <dbReference type="EMBL" id="GGB78170.1"/>
    </source>
</evidence>
<keyword evidence="2" id="KW-0812">Transmembrane</keyword>
<feature type="compositionally biased region" description="Low complexity" evidence="1">
    <location>
        <begin position="186"/>
        <end position="195"/>
    </location>
</feature>
<dbReference type="Proteomes" id="UP000628854">
    <property type="component" value="Unassembled WGS sequence"/>
</dbReference>
<keyword evidence="2" id="KW-0472">Membrane</keyword>
<keyword evidence="4" id="KW-1185">Reference proteome</keyword>
<evidence type="ECO:0000256" key="1">
    <source>
        <dbReference type="SAM" id="MobiDB-lite"/>
    </source>
</evidence>
<feature type="region of interest" description="Disordered" evidence="1">
    <location>
        <begin position="152"/>
        <end position="195"/>
    </location>
</feature>
<feature type="compositionally biased region" description="Basic and acidic residues" evidence="1">
    <location>
        <begin position="152"/>
        <end position="163"/>
    </location>
</feature>
<dbReference type="RefSeq" id="WP_084393224.1">
    <property type="nucleotide sequence ID" value="NZ_BMKF01000002.1"/>
</dbReference>
<organism evidence="3 4">
    <name type="scientific">Henriciella pelagia</name>
    <dbReference type="NCBI Taxonomy" id="1977912"/>
    <lineage>
        <taxon>Bacteria</taxon>
        <taxon>Pseudomonadati</taxon>
        <taxon>Pseudomonadota</taxon>
        <taxon>Alphaproteobacteria</taxon>
        <taxon>Hyphomonadales</taxon>
        <taxon>Hyphomonadaceae</taxon>
        <taxon>Henriciella</taxon>
    </lineage>
</organism>
<feature type="region of interest" description="Disordered" evidence="1">
    <location>
        <begin position="97"/>
        <end position="116"/>
    </location>
</feature>
<gene>
    <name evidence="3" type="ORF">GCM10011503_28710</name>
</gene>
<comment type="caution">
    <text evidence="3">The sequence shown here is derived from an EMBL/GenBank/DDBJ whole genome shotgun (WGS) entry which is preliminary data.</text>
</comment>
<evidence type="ECO:0008006" key="5">
    <source>
        <dbReference type="Google" id="ProtNLM"/>
    </source>
</evidence>
<protein>
    <recommendedName>
        <fullName evidence="5">TIR domain-containing protein</fullName>
    </recommendedName>
</protein>
<feature type="compositionally biased region" description="Pro residues" evidence="1">
    <location>
        <begin position="213"/>
        <end position="226"/>
    </location>
</feature>
<dbReference type="EMBL" id="BMKF01000002">
    <property type="protein sequence ID" value="GGB78170.1"/>
    <property type="molecule type" value="Genomic_DNA"/>
</dbReference>
<accession>A0ABQ1JV82</accession>
<feature type="compositionally biased region" description="Basic residues" evidence="1">
    <location>
        <begin position="171"/>
        <end position="185"/>
    </location>
</feature>
<keyword evidence="2" id="KW-1133">Transmembrane helix</keyword>
<feature type="transmembrane region" description="Helical" evidence="2">
    <location>
        <begin position="248"/>
        <end position="270"/>
    </location>
</feature>
<sequence length="325" mass="34635">MAYDIMIVAAKPDMTKAEHVAKRLRSLKFKVRLDKAREHTTPTARDLNDANKAGKVLVLWSKAACDTTRPDSDWVHAMAHLARSRPKALMQAGLDATVPDEPFDKDERASLTGIGPKRTPNGFFDILSALETATKRKDLKDFLLLEPRDKAGKDAWKKAHPKDPISLAGKPKPKPKPKAKAKAAPKKAAAPAPAAPVAAKAAAATKPVAPKAPAAPPPRTPAPRAPAPSAMPYRAPKISGIVDEEPAIGWHILGPILGGVALMMLLAWVFRSEQVATPGMPAIGNAQLAPVFSETCPAGQIPRSLLNTRTLRPGPIVDDTSEDGE</sequence>
<evidence type="ECO:0000256" key="2">
    <source>
        <dbReference type="SAM" id="Phobius"/>
    </source>
</evidence>
<reference evidence="4" key="1">
    <citation type="journal article" date="2019" name="Int. J. Syst. Evol. Microbiol.">
        <title>The Global Catalogue of Microorganisms (GCM) 10K type strain sequencing project: providing services to taxonomists for standard genome sequencing and annotation.</title>
        <authorList>
            <consortium name="The Broad Institute Genomics Platform"/>
            <consortium name="The Broad Institute Genome Sequencing Center for Infectious Disease"/>
            <person name="Wu L."/>
            <person name="Ma J."/>
        </authorList>
    </citation>
    <scope>NUCLEOTIDE SEQUENCE [LARGE SCALE GENOMIC DNA]</scope>
    <source>
        <strain evidence="4">CGMCC 1.15928</strain>
    </source>
</reference>
<evidence type="ECO:0000313" key="4">
    <source>
        <dbReference type="Proteomes" id="UP000628854"/>
    </source>
</evidence>
<feature type="region of interest" description="Disordered" evidence="1">
    <location>
        <begin position="208"/>
        <end position="229"/>
    </location>
</feature>
<name>A0ABQ1JV82_9PROT</name>
<proteinExistence type="predicted"/>